<dbReference type="RefSeq" id="WP_013295797.1">
    <property type="nucleotide sequence ID" value="NC_014408.1"/>
</dbReference>
<dbReference type="STRING" id="79929.MTBMA_c09790"/>
<protein>
    <submittedName>
        <fullName evidence="1">Uncharacterized protein</fullName>
    </submittedName>
</protein>
<evidence type="ECO:0000313" key="1">
    <source>
        <dbReference type="EMBL" id="ADL58574.1"/>
    </source>
</evidence>
<name>D9PWH6_METTM</name>
<dbReference type="Proteomes" id="UP000000345">
    <property type="component" value="Chromosome"/>
</dbReference>
<evidence type="ECO:0000313" key="2">
    <source>
        <dbReference type="Proteomes" id="UP000000345"/>
    </source>
</evidence>
<organism evidence="1 2">
    <name type="scientific">Methanothermobacter marburgensis (strain ATCC BAA-927 / DSM 2133 / JCM 14651 / NBRC 100331 / OCM 82 / Marburg)</name>
    <name type="common">Methanobacterium thermoautotrophicum</name>
    <dbReference type="NCBI Taxonomy" id="79929"/>
    <lineage>
        <taxon>Archaea</taxon>
        <taxon>Methanobacteriati</taxon>
        <taxon>Methanobacteriota</taxon>
        <taxon>Methanomada group</taxon>
        <taxon>Methanobacteria</taxon>
        <taxon>Methanobacteriales</taxon>
        <taxon>Methanobacteriaceae</taxon>
        <taxon>Methanothermobacter</taxon>
    </lineage>
</organism>
<dbReference type="EMBL" id="CP001710">
    <property type="protein sequence ID" value="ADL58574.1"/>
    <property type="molecule type" value="Genomic_DNA"/>
</dbReference>
<keyword evidence="2" id="KW-1185">Reference proteome</keyword>
<sequence length="73" mass="8418">MANEIKQLVIGISREGEIIVKSNRGRIYPVKVSPDLSFSCEDLFRHTDMELYATINTEVQPWECVSIEYVEPE</sequence>
<gene>
    <name evidence="1" type="ordered locus">MTBMA_c09790</name>
</gene>
<dbReference type="OrthoDB" id="80859at2157"/>
<dbReference type="GeneID" id="43708098"/>
<dbReference type="AlphaFoldDB" id="D9PWH6"/>
<reference evidence="1 2" key="2">
    <citation type="journal article" date="2010" name="J. Bacteriol.">
        <title>Complete genome sequence of Methanothermobacter marburgensis, a methanoarchaeon model organism.</title>
        <authorList>
            <person name="Liesegang H."/>
            <person name="Kaster A.K."/>
            <person name="Wiezer A."/>
            <person name="Goenrich M."/>
            <person name="Wollherr A."/>
            <person name="Seedorf H."/>
            <person name="Gottschalk G."/>
            <person name="Thauer R.K."/>
        </authorList>
    </citation>
    <scope>NUCLEOTIDE SEQUENCE [LARGE SCALE GENOMIC DNA]</scope>
    <source>
        <strain evidence="2">ATCC BAA-927 / DSM 2133 / JCM 14651 / NBRC 100331 / OCM 82 / Marburg</strain>
    </source>
</reference>
<reference key="1">
    <citation type="submission" date="2009-08" db="EMBL/GenBank/DDBJ databases">
        <title>The genome sequence of Methanothermobacter marburgensis.</title>
        <authorList>
            <person name="Kaster A."/>
            <person name="Seedorf H."/>
            <person name="Goenrich M."/>
            <person name="Wiezer A."/>
            <person name="Liesegang H."/>
            <person name="Thauer R."/>
            <person name="Gottschalk G."/>
        </authorList>
    </citation>
    <scope>NUCLEOTIDE SEQUENCE</scope>
    <source>
        <strain>Marburg</strain>
    </source>
</reference>
<dbReference type="HOGENOM" id="CLU_186520_0_0_2"/>
<dbReference type="GeneID" id="9704686"/>
<accession>D9PWH6</accession>
<dbReference type="KEGG" id="mmg:MTBMA_c09790"/>
<proteinExistence type="predicted"/>
<dbReference type="PaxDb" id="79929-MTBMA_c09790"/>